<dbReference type="Pfam" id="PF25218">
    <property type="entry name" value="TseH"/>
    <property type="match status" value="1"/>
</dbReference>
<feature type="domain" description="Type VI secretion system effector TseH-like" evidence="1">
    <location>
        <begin position="32"/>
        <end position="172"/>
    </location>
</feature>
<dbReference type="EMBL" id="PDKZ01000002">
    <property type="protein sequence ID" value="PHH41529.1"/>
    <property type="molecule type" value="Genomic_DNA"/>
</dbReference>
<sequence>MPQAVKVATVATTPAKDKTPVQIYLVSDHDFVIPVVFPDYKIHVEALGISHKFSDLGHAGVLIVNGKTGLTKYGEYGRYEGAGPPGIVRLRPVPNVTIKGGAITESSLKKTLRSMSLAYGQSSNVSGVVLRGAAFSQAEAWLKNKEKDNDNMNREPYSIRSHNCMTFVADLVDSLDLGAPKRSYFAVIPKDYMEDFQETKPDLDYTFSSDTLEIKD</sequence>
<reference evidence="3" key="1">
    <citation type="submission" date="2017-10" db="EMBL/GenBank/DDBJ databases">
        <title>FDA dAtabase for Regulatory Grade micrObial Sequences (FDA-ARGOS): Supporting development and validation of Infectious Disease Dx tests.</title>
        <authorList>
            <person name="Goldberg B."/>
            <person name="Campos J."/>
            <person name="Tallon L."/>
            <person name="Sadzewicz L."/>
            <person name="Ott S."/>
            <person name="Zhao X."/>
            <person name="Nagaraj S."/>
            <person name="Vavikolanu K."/>
            <person name="Aluvathingal J."/>
            <person name="Nadendla S."/>
            <person name="Geyer C."/>
            <person name="Sichtig H."/>
        </authorList>
    </citation>
    <scope>NUCLEOTIDE SEQUENCE [LARGE SCALE GENOMIC DNA]</scope>
    <source>
        <strain evidence="3">FDAARGOS_376</strain>
    </source>
</reference>
<comment type="caution">
    <text evidence="2">The sequence shown here is derived from an EMBL/GenBank/DDBJ whole genome shotgun (WGS) entry which is preliminary data.</text>
</comment>
<evidence type="ECO:0000313" key="2">
    <source>
        <dbReference type="EMBL" id="PHH41529.1"/>
    </source>
</evidence>
<protein>
    <recommendedName>
        <fullName evidence="1">Type VI secretion system effector TseH-like domain-containing protein</fullName>
    </recommendedName>
</protein>
<evidence type="ECO:0000313" key="3">
    <source>
        <dbReference type="Proteomes" id="UP000222460"/>
    </source>
</evidence>
<proteinExistence type="predicted"/>
<gene>
    <name evidence="2" type="ORF">CRX57_15515</name>
</gene>
<dbReference type="InterPro" id="IPR057382">
    <property type="entry name" value="TseH"/>
</dbReference>
<evidence type="ECO:0000259" key="1">
    <source>
        <dbReference type="Pfam" id="PF25218"/>
    </source>
</evidence>
<accession>A0A2C5VAE7</accession>
<name>A0A2C5VAE7_PSEPU</name>
<dbReference type="RefSeq" id="WP_098966309.1">
    <property type="nucleotide sequence ID" value="NZ_PDKZ01000002.1"/>
</dbReference>
<organism evidence="2 3">
    <name type="scientific">Pseudomonas putida</name>
    <name type="common">Arthrobacter siderocapsulatus</name>
    <dbReference type="NCBI Taxonomy" id="303"/>
    <lineage>
        <taxon>Bacteria</taxon>
        <taxon>Pseudomonadati</taxon>
        <taxon>Pseudomonadota</taxon>
        <taxon>Gammaproteobacteria</taxon>
        <taxon>Pseudomonadales</taxon>
        <taxon>Pseudomonadaceae</taxon>
        <taxon>Pseudomonas</taxon>
    </lineage>
</organism>
<dbReference type="Proteomes" id="UP000222460">
    <property type="component" value="Unassembled WGS sequence"/>
</dbReference>
<dbReference type="AlphaFoldDB" id="A0A2C5VAE7"/>